<proteinExistence type="predicted"/>
<keyword evidence="2" id="KW-1185">Reference proteome</keyword>
<accession>A0A1H3HDH6</accession>
<evidence type="ECO:0000313" key="1">
    <source>
        <dbReference type="EMBL" id="SDY12824.1"/>
    </source>
</evidence>
<gene>
    <name evidence="1" type="ORF">SAMN05444340_103346</name>
</gene>
<evidence type="ECO:0000313" key="2">
    <source>
        <dbReference type="Proteomes" id="UP000199286"/>
    </source>
</evidence>
<dbReference type="AlphaFoldDB" id="A0A1H3HDH6"/>
<sequence>MTSAETSKTGQPRGSAEAVAVAQRLLDGTGAAMLAADFNAFARHFRLPCLVATPERARLLQHPDELRTIFDRLGAHYRSFGDVTLERTVNEALFDGPDLLRFSFETAALVHGETRDGPHAGHSTAVRDGDTWHITDNHALVARDSVQNTVFRRGGAADDPTPPEGSPEVLAIFQNNLDTVTQAFLTGEFDMLLRAVTLPLFKQGSRGPELLTTQDELRRDFDRYVSAIRMQDVTDLVRGVTSAHALGAARIHGTCRTHVLAGTQLLFPSYVSAITLEQGADRAWRMTSIMHPLETPTLDRVVWGGA</sequence>
<dbReference type="Proteomes" id="UP000199286">
    <property type="component" value="Unassembled WGS sequence"/>
</dbReference>
<organism evidence="1 2">
    <name type="scientific">Citreimonas salinaria</name>
    <dbReference type="NCBI Taxonomy" id="321339"/>
    <lineage>
        <taxon>Bacteria</taxon>
        <taxon>Pseudomonadati</taxon>
        <taxon>Pseudomonadota</taxon>
        <taxon>Alphaproteobacteria</taxon>
        <taxon>Rhodobacterales</taxon>
        <taxon>Roseobacteraceae</taxon>
        <taxon>Citreimonas</taxon>
    </lineage>
</organism>
<reference evidence="1 2" key="1">
    <citation type="submission" date="2016-10" db="EMBL/GenBank/DDBJ databases">
        <authorList>
            <person name="de Groot N.N."/>
        </authorList>
    </citation>
    <scope>NUCLEOTIDE SEQUENCE [LARGE SCALE GENOMIC DNA]</scope>
    <source>
        <strain evidence="1 2">DSM 26880</strain>
    </source>
</reference>
<name>A0A1H3HDH6_9RHOB</name>
<evidence type="ECO:0008006" key="3">
    <source>
        <dbReference type="Google" id="ProtNLM"/>
    </source>
</evidence>
<protein>
    <recommendedName>
        <fullName evidence="3">SnoaL-like domain-containing protein</fullName>
    </recommendedName>
</protein>
<dbReference type="EMBL" id="FNPF01000003">
    <property type="protein sequence ID" value="SDY12824.1"/>
    <property type="molecule type" value="Genomic_DNA"/>
</dbReference>
<dbReference type="STRING" id="321339.SAMN05444340_103346"/>
<dbReference type="Gene3D" id="3.10.450.50">
    <property type="match status" value="1"/>
</dbReference>